<proteinExistence type="predicted"/>
<dbReference type="InterPro" id="IPR029044">
    <property type="entry name" value="Nucleotide-diphossugar_trans"/>
</dbReference>
<evidence type="ECO:0000256" key="1">
    <source>
        <dbReference type="ARBA" id="ARBA00022679"/>
    </source>
</evidence>
<evidence type="ECO:0000256" key="2">
    <source>
        <dbReference type="ARBA" id="ARBA00022695"/>
    </source>
</evidence>
<dbReference type="InterPro" id="IPR050065">
    <property type="entry name" value="GlmU-like"/>
</dbReference>
<dbReference type="SUPFAM" id="SSF53448">
    <property type="entry name" value="Nucleotide-diphospho-sugar transferases"/>
    <property type="match status" value="1"/>
</dbReference>
<dbReference type="EMBL" id="UINC01201845">
    <property type="protein sequence ID" value="SVE21367.1"/>
    <property type="molecule type" value="Genomic_DNA"/>
</dbReference>
<keyword evidence="1" id="KW-0808">Transferase</keyword>
<keyword evidence="2" id="KW-0548">Nucleotidyltransferase</keyword>
<organism evidence="4">
    <name type="scientific">marine metagenome</name>
    <dbReference type="NCBI Taxonomy" id="408172"/>
    <lineage>
        <taxon>unclassified sequences</taxon>
        <taxon>metagenomes</taxon>
        <taxon>ecological metagenomes</taxon>
    </lineage>
</organism>
<dbReference type="PANTHER" id="PTHR43584:SF8">
    <property type="entry name" value="N-ACETYLMURAMATE ALPHA-1-PHOSPHATE URIDYLYLTRANSFERASE"/>
    <property type="match status" value="1"/>
</dbReference>
<name>A0A383BMK3_9ZZZZ</name>
<evidence type="ECO:0000313" key="4">
    <source>
        <dbReference type="EMBL" id="SVE21367.1"/>
    </source>
</evidence>
<dbReference type="InterPro" id="IPR025877">
    <property type="entry name" value="MobA-like_NTP_Trfase"/>
</dbReference>
<dbReference type="Gene3D" id="3.90.550.10">
    <property type="entry name" value="Spore Coat Polysaccharide Biosynthesis Protein SpsA, Chain A"/>
    <property type="match status" value="1"/>
</dbReference>
<dbReference type="GO" id="GO:0016779">
    <property type="term" value="F:nucleotidyltransferase activity"/>
    <property type="evidence" value="ECO:0007669"/>
    <property type="project" value="UniProtKB-KW"/>
</dbReference>
<feature type="non-terminal residue" evidence="4">
    <location>
        <position position="111"/>
    </location>
</feature>
<dbReference type="PANTHER" id="PTHR43584">
    <property type="entry name" value="NUCLEOTIDYL TRANSFERASE"/>
    <property type="match status" value="1"/>
</dbReference>
<reference evidence="4" key="1">
    <citation type="submission" date="2018-05" db="EMBL/GenBank/DDBJ databases">
        <authorList>
            <person name="Lanie J.A."/>
            <person name="Ng W.-L."/>
            <person name="Kazmierczak K.M."/>
            <person name="Andrzejewski T.M."/>
            <person name="Davidsen T.M."/>
            <person name="Wayne K.J."/>
            <person name="Tettelin H."/>
            <person name="Glass J.I."/>
            <person name="Rusch D."/>
            <person name="Podicherti R."/>
            <person name="Tsui H.-C.T."/>
            <person name="Winkler M.E."/>
        </authorList>
    </citation>
    <scope>NUCLEOTIDE SEQUENCE</scope>
</reference>
<accession>A0A383BMK3</accession>
<gene>
    <name evidence="4" type="ORF">METZ01_LOCUS474221</name>
</gene>
<protein>
    <recommendedName>
        <fullName evidence="3">MobA-like NTP transferase domain-containing protein</fullName>
    </recommendedName>
</protein>
<sequence length="111" mass="11954">MSASGYTAILLAAGQGLRIAGTTPEPKVLLDLYGRSLLERHLEAWAAVGIEHAALVVGYKRHLIRNAVDSIDTPLKITWVDNTEYASKGNTHSMLLGLRAAPEKAVVFDAD</sequence>
<feature type="domain" description="MobA-like NTP transferase" evidence="3">
    <location>
        <begin position="8"/>
        <end position="107"/>
    </location>
</feature>
<dbReference type="Pfam" id="PF12804">
    <property type="entry name" value="NTP_transf_3"/>
    <property type="match status" value="1"/>
</dbReference>
<dbReference type="AlphaFoldDB" id="A0A383BMK3"/>
<evidence type="ECO:0000259" key="3">
    <source>
        <dbReference type="Pfam" id="PF12804"/>
    </source>
</evidence>